<evidence type="ECO:0000256" key="4">
    <source>
        <dbReference type="SAM" id="MobiDB-lite"/>
    </source>
</evidence>
<proteinExistence type="inferred from homology"/>
<dbReference type="GO" id="GO:0042597">
    <property type="term" value="C:periplasmic space"/>
    <property type="evidence" value="ECO:0007669"/>
    <property type="project" value="InterPro"/>
</dbReference>
<dbReference type="AlphaFoldDB" id="A0A369CB15"/>
<feature type="region of interest" description="Disordered" evidence="4">
    <location>
        <begin position="1"/>
        <end position="22"/>
    </location>
</feature>
<name>A0A369CB15_9GAMM</name>
<dbReference type="EMBL" id="QPJY01000003">
    <property type="protein sequence ID" value="RCX31220.1"/>
    <property type="molecule type" value="Genomic_DNA"/>
</dbReference>
<evidence type="ECO:0000256" key="3">
    <source>
        <dbReference type="ARBA" id="ARBA00045001"/>
    </source>
</evidence>
<keyword evidence="6" id="KW-1185">Reference proteome</keyword>
<evidence type="ECO:0000256" key="2">
    <source>
        <dbReference type="ARBA" id="ARBA00044983"/>
    </source>
</evidence>
<evidence type="ECO:0000313" key="6">
    <source>
        <dbReference type="Proteomes" id="UP000252707"/>
    </source>
</evidence>
<evidence type="ECO:0000256" key="1">
    <source>
        <dbReference type="ARBA" id="ARBA00044945"/>
    </source>
</evidence>
<protein>
    <recommendedName>
        <fullName evidence="2">Signaling pathway modulator ZraP</fullName>
    </recommendedName>
    <alternativeName>
        <fullName evidence="3">Zinc resistance-associated protein</fullName>
    </alternativeName>
</protein>
<dbReference type="CDD" id="cd09916">
    <property type="entry name" value="CpxP_like"/>
    <property type="match status" value="1"/>
</dbReference>
<comment type="caution">
    <text evidence="5">The sequence shown here is derived from an EMBL/GenBank/DDBJ whole genome shotgun (WGS) entry which is preliminary data.</text>
</comment>
<dbReference type="Gene3D" id="1.20.120.1490">
    <property type="match status" value="1"/>
</dbReference>
<dbReference type="InterPro" id="IPR012899">
    <property type="entry name" value="LTXXQ"/>
</dbReference>
<accession>A0A369CB15</accession>
<reference evidence="5 6" key="1">
    <citation type="submission" date="2018-07" db="EMBL/GenBank/DDBJ databases">
        <title>Genomic Encyclopedia of Type Strains, Phase IV (KMG-IV): sequencing the most valuable type-strain genomes for metagenomic binning, comparative biology and taxonomic classification.</title>
        <authorList>
            <person name="Goeker M."/>
        </authorList>
    </citation>
    <scope>NUCLEOTIDE SEQUENCE [LARGE SCALE GENOMIC DNA]</scope>
    <source>
        <strain evidence="5 6">DSM 26407</strain>
    </source>
</reference>
<dbReference type="RefSeq" id="WP_170142105.1">
    <property type="nucleotide sequence ID" value="NZ_QPJY01000003.1"/>
</dbReference>
<organism evidence="5 6">
    <name type="scientific">Thioalbus denitrificans</name>
    <dbReference type="NCBI Taxonomy" id="547122"/>
    <lineage>
        <taxon>Bacteria</taxon>
        <taxon>Pseudomonadati</taxon>
        <taxon>Pseudomonadota</taxon>
        <taxon>Gammaproteobacteria</taxon>
        <taxon>Chromatiales</taxon>
        <taxon>Ectothiorhodospiraceae</taxon>
        <taxon>Thioalbus</taxon>
    </lineage>
</organism>
<comment type="similarity">
    <text evidence="1">Belongs to the ZraP family.</text>
</comment>
<sequence>MTNETSNGGNSRDAPTRRPRRWRGPIIAGVVGALLGGTAVGTLSHAGPGWCGHGPWTHARQGMQDPTRVHERAEFGAEWVLSRIDADETQKAQVKAVVRAAIDDLRPLRERHEANRAAWLELLTAPAVDRGAVEALRAEELELAEQASTRLTRALADVADVLTPEQRAALAERIRRFRG</sequence>
<feature type="compositionally biased region" description="Polar residues" evidence="4">
    <location>
        <begin position="1"/>
        <end position="10"/>
    </location>
</feature>
<gene>
    <name evidence="5" type="ORF">DFQ59_103186</name>
</gene>
<evidence type="ECO:0000313" key="5">
    <source>
        <dbReference type="EMBL" id="RCX31220.1"/>
    </source>
</evidence>
<dbReference type="Pfam" id="PF13801">
    <property type="entry name" value="Metal_resist"/>
    <property type="match status" value="1"/>
</dbReference>
<dbReference type="Proteomes" id="UP000252707">
    <property type="component" value="Unassembled WGS sequence"/>
</dbReference>
<dbReference type="InterPro" id="IPR025961">
    <property type="entry name" value="Metal_resist"/>
</dbReference>